<dbReference type="Proteomes" id="UP000292241">
    <property type="component" value="Unassembled WGS sequence"/>
</dbReference>
<evidence type="ECO:0000313" key="1">
    <source>
        <dbReference type="EMBL" id="TCD82045.1"/>
    </source>
</evidence>
<protein>
    <recommendedName>
        <fullName evidence="3">Phage tail protein</fullName>
    </recommendedName>
</protein>
<name>A0A4R0SHI1_BIFLL</name>
<reference evidence="1 2" key="1">
    <citation type="journal article" date="2018" name="Sci. Rep.">
        <title>Genomic diversity and distribution of Bifidobacterium longum subsp. longum across the human lifespan.</title>
        <authorList>
            <person name="Odamaki T."/>
            <person name="Bottacini F."/>
            <person name="Kato K."/>
            <person name="Mitsuyama E."/>
            <person name="Yoshida K."/>
            <person name="Horigome A."/>
            <person name="Xiao J.Z."/>
            <person name="van Sinderen D."/>
        </authorList>
    </citation>
    <scope>NUCLEOTIDE SEQUENCE [LARGE SCALE GENOMIC DNA]</scope>
    <source>
        <strain evidence="1 2">MCC10008</strain>
    </source>
</reference>
<evidence type="ECO:0008006" key="3">
    <source>
        <dbReference type="Google" id="ProtNLM"/>
    </source>
</evidence>
<gene>
    <name evidence="1" type="ORF">MCC10008_1952</name>
</gene>
<dbReference type="EMBL" id="SHPR01000051">
    <property type="protein sequence ID" value="TCD82045.1"/>
    <property type="molecule type" value="Genomic_DNA"/>
</dbReference>
<evidence type="ECO:0000313" key="2">
    <source>
        <dbReference type="Proteomes" id="UP000292241"/>
    </source>
</evidence>
<proteinExistence type="predicted"/>
<comment type="caution">
    <text evidence="1">The sequence shown here is derived from an EMBL/GenBank/DDBJ whole genome shotgun (WGS) entry which is preliminary data.</text>
</comment>
<organism evidence="1 2">
    <name type="scientific">Bifidobacterium longum subsp. longum</name>
    <dbReference type="NCBI Taxonomy" id="1679"/>
    <lineage>
        <taxon>Bacteria</taxon>
        <taxon>Bacillati</taxon>
        <taxon>Actinomycetota</taxon>
        <taxon>Actinomycetes</taxon>
        <taxon>Bifidobacteriales</taxon>
        <taxon>Bifidobacteriaceae</taxon>
        <taxon>Bifidobacterium</taxon>
    </lineage>
</organism>
<dbReference type="Gene3D" id="2.40.30.200">
    <property type="match status" value="1"/>
</dbReference>
<accession>A0A4R0SHI1</accession>
<sequence>MTRITIVTDTDTIPLRDDYRWKHHIHAIKKNGITGLFGTPGMKESTTSIPQQDGDCWPSRITQKPRSISLDCVIRGLSSAEAAQERDRINALFGKPLTIIEETAAGTRQLTGMLAADPEPTMRWKEQGFEFGLVITCPDPLKYGQPVTYTTSGGVIRCQNPGTAATWPSVRISGHVTSLTLAYAGHRVQWQGDAQNLALDFRDMIPSAGIVTYDDAFQIPPGGAVVSAVVVGGGAASMIVRPAWR</sequence>
<dbReference type="RefSeq" id="WP_131215170.1">
    <property type="nucleotide sequence ID" value="NZ_SHPR01000051.1"/>
</dbReference>
<dbReference type="AlphaFoldDB" id="A0A4R0SHI1"/>